<evidence type="ECO:0000256" key="2">
    <source>
        <dbReference type="ARBA" id="ARBA00004725"/>
    </source>
</evidence>
<dbReference type="PANTHER" id="PTHR48109">
    <property type="entry name" value="DIHYDROOROTATE DEHYDROGENASE (QUINONE), MITOCHONDRIAL-RELATED"/>
    <property type="match status" value="1"/>
</dbReference>
<evidence type="ECO:0000256" key="3">
    <source>
        <dbReference type="ARBA" id="ARBA00022630"/>
    </source>
</evidence>
<organism evidence="8">
    <name type="scientific">mine drainage metagenome</name>
    <dbReference type="NCBI Taxonomy" id="410659"/>
    <lineage>
        <taxon>unclassified sequences</taxon>
        <taxon>metagenomes</taxon>
        <taxon>ecological metagenomes</taxon>
    </lineage>
</organism>
<comment type="cofactor">
    <cofactor evidence="1">
        <name>FMN</name>
        <dbReference type="ChEBI" id="CHEBI:58210"/>
    </cofactor>
</comment>
<dbReference type="SUPFAM" id="SSF51395">
    <property type="entry name" value="FMN-linked oxidoreductases"/>
    <property type="match status" value="1"/>
</dbReference>
<feature type="non-terminal residue" evidence="8">
    <location>
        <position position="160"/>
    </location>
</feature>
<comment type="caution">
    <text evidence="8">The sequence shown here is derived from an EMBL/GenBank/DDBJ whole genome shotgun (WGS) entry which is preliminary data.</text>
</comment>
<keyword evidence="6" id="KW-0560">Oxidoreductase</keyword>
<dbReference type="GO" id="GO:0006221">
    <property type="term" value="P:pyrimidine nucleotide biosynthetic process"/>
    <property type="evidence" value="ECO:0007669"/>
    <property type="project" value="UniProtKB-KW"/>
</dbReference>
<evidence type="ECO:0000313" key="8">
    <source>
        <dbReference type="EMBL" id="EQD42948.1"/>
    </source>
</evidence>
<reference evidence="8" key="2">
    <citation type="journal article" date="2014" name="ISME J.">
        <title>Microbial stratification in low pH oxic and suboxic macroscopic growths along an acid mine drainage.</title>
        <authorList>
            <person name="Mendez-Garcia C."/>
            <person name="Mesa V."/>
            <person name="Sprenger R.R."/>
            <person name="Richter M."/>
            <person name="Diez M.S."/>
            <person name="Solano J."/>
            <person name="Bargiela R."/>
            <person name="Golyshina O.V."/>
            <person name="Manteca A."/>
            <person name="Ramos J.L."/>
            <person name="Gallego J.R."/>
            <person name="Llorente I."/>
            <person name="Martins Dos Santos V.A."/>
            <person name="Jensen O.N."/>
            <person name="Pelaez A.I."/>
            <person name="Sanchez J."/>
            <person name="Ferrer M."/>
        </authorList>
    </citation>
    <scope>NUCLEOTIDE SEQUENCE</scope>
</reference>
<dbReference type="PANTHER" id="PTHR48109:SF1">
    <property type="entry name" value="DIHYDROOROTATE DEHYDROGENASE (FUMARATE)"/>
    <property type="match status" value="1"/>
</dbReference>
<dbReference type="EMBL" id="AUZX01011529">
    <property type="protein sequence ID" value="EQD42948.1"/>
    <property type="molecule type" value="Genomic_DNA"/>
</dbReference>
<keyword evidence="4" id="KW-0288">FMN</keyword>
<proteinExistence type="predicted"/>
<gene>
    <name evidence="8" type="ORF">B1A_15709</name>
</gene>
<keyword evidence="3" id="KW-0285">Flavoprotein</keyword>
<evidence type="ECO:0000256" key="4">
    <source>
        <dbReference type="ARBA" id="ARBA00022643"/>
    </source>
</evidence>
<evidence type="ECO:0000256" key="6">
    <source>
        <dbReference type="ARBA" id="ARBA00023002"/>
    </source>
</evidence>
<name>T0ZD29_9ZZZZ</name>
<dbReference type="InterPro" id="IPR013785">
    <property type="entry name" value="Aldolase_TIM"/>
</dbReference>
<dbReference type="GO" id="GO:0006207">
    <property type="term" value="P:'de novo' pyrimidine nucleobase biosynthetic process"/>
    <property type="evidence" value="ECO:0007669"/>
    <property type="project" value="TreeGrafter"/>
</dbReference>
<evidence type="ECO:0000256" key="1">
    <source>
        <dbReference type="ARBA" id="ARBA00001917"/>
    </source>
</evidence>
<evidence type="ECO:0000259" key="7">
    <source>
        <dbReference type="Pfam" id="PF01180"/>
    </source>
</evidence>
<feature type="non-terminal residue" evidence="8">
    <location>
        <position position="1"/>
    </location>
</feature>
<dbReference type="Pfam" id="PF01180">
    <property type="entry name" value="DHO_dh"/>
    <property type="match status" value="1"/>
</dbReference>
<dbReference type="Gene3D" id="3.20.20.70">
    <property type="entry name" value="Aldolase class I"/>
    <property type="match status" value="1"/>
</dbReference>
<evidence type="ECO:0000256" key="5">
    <source>
        <dbReference type="ARBA" id="ARBA00022975"/>
    </source>
</evidence>
<sequence length="160" mass="16755">AVIDLSVDIAGLRLKNPVLTASGTFGYGREASEIYDLSLLGGVMVKGVSLEPWSGNAPTRIARTASGMLNAIGLQNPGLRHFLEADLPFLRGYDTAVIVNVVGHGEDEFVQVAAAVSKAAGVHAVELNISCPNVEDGLLFSHDPERAHALVAAVRQVTGL</sequence>
<dbReference type="AlphaFoldDB" id="T0ZD29"/>
<protein>
    <submittedName>
        <fullName evidence="8">Dihydroorotate dehydrogenase 1B</fullName>
    </submittedName>
</protein>
<reference evidence="8" key="1">
    <citation type="submission" date="2013-08" db="EMBL/GenBank/DDBJ databases">
        <authorList>
            <person name="Mendez C."/>
            <person name="Richter M."/>
            <person name="Ferrer M."/>
            <person name="Sanchez J."/>
        </authorList>
    </citation>
    <scope>NUCLEOTIDE SEQUENCE</scope>
</reference>
<dbReference type="InterPro" id="IPR050074">
    <property type="entry name" value="DHO_dehydrogenase"/>
</dbReference>
<dbReference type="GO" id="GO:0004152">
    <property type="term" value="F:dihydroorotate dehydrogenase activity"/>
    <property type="evidence" value="ECO:0007669"/>
    <property type="project" value="TreeGrafter"/>
</dbReference>
<accession>T0ZD29</accession>
<dbReference type="GO" id="GO:0005737">
    <property type="term" value="C:cytoplasm"/>
    <property type="evidence" value="ECO:0007669"/>
    <property type="project" value="InterPro"/>
</dbReference>
<keyword evidence="5" id="KW-0665">Pyrimidine biosynthesis</keyword>
<dbReference type="InterPro" id="IPR005720">
    <property type="entry name" value="Dihydroorotate_DH_cat"/>
</dbReference>
<comment type="pathway">
    <text evidence="2">Pyrimidine metabolism; UMP biosynthesis via de novo pathway.</text>
</comment>
<feature type="domain" description="Dihydroorotate dehydrogenase catalytic" evidence="7">
    <location>
        <begin position="5"/>
        <end position="157"/>
    </location>
</feature>